<feature type="region of interest" description="Disordered" evidence="1">
    <location>
        <begin position="1"/>
        <end position="174"/>
    </location>
</feature>
<dbReference type="EMBL" id="NAJL01000028">
    <property type="protein sequence ID" value="TKA26499.1"/>
    <property type="molecule type" value="Genomic_DNA"/>
</dbReference>
<keyword evidence="3" id="KW-1185">Reference proteome</keyword>
<comment type="caution">
    <text evidence="2">The sequence shown here is derived from an EMBL/GenBank/DDBJ whole genome shotgun (WGS) entry which is preliminary data.</text>
</comment>
<feature type="compositionally biased region" description="Polar residues" evidence="1">
    <location>
        <begin position="40"/>
        <end position="54"/>
    </location>
</feature>
<evidence type="ECO:0008006" key="4">
    <source>
        <dbReference type="Google" id="ProtNLM"/>
    </source>
</evidence>
<evidence type="ECO:0000256" key="1">
    <source>
        <dbReference type="SAM" id="MobiDB-lite"/>
    </source>
</evidence>
<organism evidence="2 3">
    <name type="scientific">Salinomyces thailandicus</name>
    <dbReference type="NCBI Taxonomy" id="706561"/>
    <lineage>
        <taxon>Eukaryota</taxon>
        <taxon>Fungi</taxon>
        <taxon>Dikarya</taxon>
        <taxon>Ascomycota</taxon>
        <taxon>Pezizomycotina</taxon>
        <taxon>Dothideomycetes</taxon>
        <taxon>Dothideomycetidae</taxon>
        <taxon>Mycosphaerellales</taxon>
        <taxon>Teratosphaeriaceae</taxon>
        <taxon>Salinomyces</taxon>
    </lineage>
</organism>
<dbReference type="AlphaFoldDB" id="A0A4V5N464"/>
<evidence type="ECO:0000313" key="2">
    <source>
        <dbReference type="EMBL" id="TKA26499.1"/>
    </source>
</evidence>
<feature type="compositionally biased region" description="Polar residues" evidence="1">
    <location>
        <begin position="75"/>
        <end position="99"/>
    </location>
</feature>
<name>A0A4V5N464_9PEZI</name>
<accession>A0A4V5N464</accession>
<proteinExistence type="predicted"/>
<sequence>MASGLGTQGAEITKEDVRRVAHEESAGHKDGNIPAGSDAATLQSMMDKQNQNKQEVIDERKSNLPLPDQPPVASDFNSSDGSTVNVGSGGLSDTFSAGNDSLRGPATGDSAVRTDANAFHTNTKGQGVGREAEEGLGGIPNDAVTRDAKNKAGLQDTTGKDYGYPQKNDPADTK</sequence>
<evidence type="ECO:0000313" key="3">
    <source>
        <dbReference type="Proteomes" id="UP000308549"/>
    </source>
</evidence>
<dbReference type="Proteomes" id="UP000308549">
    <property type="component" value="Unassembled WGS sequence"/>
</dbReference>
<dbReference type="OrthoDB" id="3913483at2759"/>
<gene>
    <name evidence="2" type="ORF">B0A50_05336</name>
</gene>
<reference evidence="2 3" key="1">
    <citation type="submission" date="2017-03" db="EMBL/GenBank/DDBJ databases">
        <title>Genomes of endolithic fungi from Antarctica.</title>
        <authorList>
            <person name="Coleine C."/>
            <person name="Masonjones S."/>
            <person name="Stajich J.E."/>
        </authorList>
    </citation>
    <scope>NUCLEOTIDE SEQUENCE [LARGE SCALE GENOMIC DNA]</scope>
    <source>
        <strain evidence="2 3">CCFEE 6315</strain>
    </source>
</reference>
<protein>
    <recommendedName>
        <fullName evidence="4">SMP domain-containing protein</fullName>
    </recommendedName>
</protein>
<feature type="compositionally biased region" description="Basic and acidic residues" evidence="1">
    <location>
        <begin position="12"/>
        <end position="31"/>
    </location>
</feature>